<evidence type="ECO:0000256" key="8">
    <source>
        <dbReference type="ARBA" id="ARBA00023012"/>
    </source>
</evidence>
<dbReference type="Proteomes" id="UP000199664">
    <property type="component" value="Unassembled WGS sequence"/>
</dbReference>
<evidence type="ECO:0000256" key="6">
    <source>
        <dbReference type="ARBA" id="ARBA00022777"/>
    </source>
</evidence>
<evidence type="ECO:0000256" key="3">
    <source>
        <dbReference type="ARBA" id="ARBA00022553"/>
    </source>
</evidence>
<dbReference type="InterPro" id="IPR003594">
    <property type="entry name" value="HATPase_dom"/>
</dbReference>
<dbReference type="PANTHER" id="PTHR43065:SF10">
    <property type="entry name" value="PEROXIDE STRESS-ACTIVATED HISTIDINE KINASE MAK3"/>
    <property type="match status" value="1"/>
</dbReference>
<dbReference type="InterPro" id="IPR036097">
    <property type="entry name" value="HisK_dim/P_sf"/>
</dbReference>
<evidence type="ECO:0000256" key="5">
    <source>
        <dbReference type="ARBA" id="ARBA00022741"/>
    </source>
</evidence>
<dbReference type="SUPFAM" id="SSF55874">
    <property type="entry name" value="ATPase domain of HSP90 chaperone/DNA topoisomerase II/histidine kinase"/>
    <property type="match status" value="1"/>
</dbReference>
<dbReference type="PRINTS" id="PR00344">
    <property type="entry name" value="BCTRLSENSOR"/>
</dbReference>
<dbReference type="RefSeq" id="WP_091836691.1">
    <property type="nucleotide sequence ID" value="NZ_FOAN01000005.1"/>
</dbReference>
<dbReference type="EMBL" id="FOAN01000005">
    <property type="protein sequence ID" value="SEL78516.1"/>
    <property type="molecule type" value="Genomic_DNA"/>
</dbReference>
<evidence type="ECO:0000256" key="7">
    <source>
        <dbReference type="ARBA" id="ARBA00022840"/>
    </source>
</evidence>
<keyword evidence="3" id="KW-0597">Phosphoprotein</keyword>
<reference evidence="12" key="1">
    <citation type="submission" date="2016-10" db="EMBL/GenBank/DDBJ databases">
        <authorList>
            <person name="Varghese N."/>
            <person name="Submissions S."/>
        </authorList>
    </citation>
    <scope>NUCLEOTIDE SEQUENCE [LARGE SCALE GENOMIC DNA]</scope>
    <source>
        <strain evidence="12">LMG 26383,CCUG 61248,R- 45681</strain>
    </source>
</reference>
<proteinExistence type="predicted"/>
<dbReference type="Gene3D" id="6.10.250.2580">
    <property type="match status" value="1"/>
</dbReference>
<evidence type="ECO:0000313" key="12">
    <source>
        <dbReference type="Proteomes" id="UP000199664"/>
    </source>
</evidence>
<name>A0A1H7T2L1_9HYPH</name>
<feature type="transmembrane region" description="Helical" evidence="9">
    <location>
        <begin position="89"/>
        <end position="107"/>
    </location>
</feature>
<evidence type="ECO:0000259" key="10">
    <source>
        <dbReference type="PROSITE" id="PS50109"/>
    </source>
</evidence>
<dbReference type="Gene3D" id="1.10.287.130">
    <property type="match status" value="1"/>
</dbReference>
<dbReference type="AlphaFoldDB" id="A0A1H7T2L1"/>
<evidence type="ECO:0000256" key="4">
    <source>
        <dbReference type="ARBA" id="ARBA00022679"/>
    </source>
</evidence>
<feature type="transmembrane region" description="Helical" evidence="9">
    <location>
        <begin position="12"/>
        <end position="29"/>
    </location>
</feature>
<dbReference type="SMART" id="SM00388">
    <property type="entry name" value="HisKA"/>
    <property type="match status" value="1"/>
</dbReference>
<dbReference type="Gene3D" id="3.30.565.10">
    <property type="entry name" value="Histidine kinase-like ATPase, C-terminal domain"/>
    <property type="match status" value="1"/>
</dbReference>
<comment type="catalytic activity">
    <reaction evidence="1">
        <text>ATP + protein L-histidine = ADP + protein N-phospho-L-histidine.</text>
        <dbReference type="EC" id="2.7.13.3"/>
    </reaction>
</comment>
<keyword evidence="5" id="KW-0547">Nucleotide-binding</keyword>
<dbReference type="InterPro" id="IPR005467">
    <property type="entry name" value="His_kinase_dom"/>
</dbReference>
<dbReference type="PANTHER" id="PTHR43065">
    <property type="entry name" value="SENSOR HISTIDINE KINASE"/>
    <property type="match status" value="1"/>
</dbReference>
<feature type="transmembrane region" description="Helical" evidence="9">
    <location>
        <begin position="58"/>
        <end position="77"/>
    </location>
</feature>
<dbReference type="OrthoDB" id="9789238at2"/>
<evidence type="ECO:0000256" key="2">
    <source>
        <dbReference type="ARBA" id="ARBA00012438"/>
    </source>
</evidence>
<protein>
    <recommendedName>
        <fullName evidence="2">histidine kinase</fullName>
        <ecNumber evidence="2">2.7.13.3</ecNumber>
    </recommendedName>
</protein>
<dbReference type="InterPro" id="IPR003661">
    <property type="entry name" value="HisK_dim/P_dom"/>
</dbReference>
<evidence type="ECO:0000256" key="9">
    <source>
        <dbReference type="SAM" id="Phobius"/>
    </source>
</evidence>
<dbReference type="SUPFAM" id="SSF47384">
    <property type="entry name" value="Homodimeric domain of signal transducing histidine kinase"/>
    <property type="match status" value="1"/>
</dbReference>
<keyword evidence="8" id="KW-0902">Two-component regulatory system</keyword>
<dbReference type="Pfam" id="PF00512">
    <property type="entry name" value="HisKA"/>
    <property type="match status" value="1"/>
</dbReference>
<dbReference type="EC" id="2.7.13.3" evidence="2"/>
<dbReference type="CDD" id="cd00082">
    <property type="entry name" value="HisKA"/>
    <property type="match status" value="1"/>
</dbReference>
<feature type="domain" description="Histidine kinase" evidence="10">
    <location>
        <begin position="135"/>
        <end position="350"/>
    </location>
</feature>
<dbReference type="GO" id="GO:0000155">
    <property type="term" value="F:phosphorelay sensor kinase activity"/>
    <property type="evidence" value="ECO:0007669"/>
    <property type="project" value="InterPro"/>
</dbReference>
<keyword evidence="9" id="KW-0472">Membrane</keyword>
<sequence length="358" mass="37872">MRRDRERMRIERPWLWLGLIAAMAAIFLADTFTSLEIAVAVLYVAVILISVRFDRPAVVVSFGAGSAVLTVLSYLLTPRGIQETGLANGALSLIAIGATTYLALRIGEAEARIRQTQAELAHMARVTTMGELAASIAHEVSQPLAGIAASGHAALRWLAATPPDTGEAKRALQRVVADADRAGEVIGRVRNLVAKAPPSRDRLDMVALIEEVLALTRGELRRHRVMLQTDLADDLPQPLGDKVQLQQVVLNLVINAAEAMGGLETGPRDLLVGAASDGGAITVSVRDTGVSLAPAAIEQVFEAFHSTKPGGMGMGLAISRSIVEAHGGTVYAAVNHPRGMVFGFTLPVAGTTLDRQHG</sequence>
<organism evidence="11 12">
    <name type="scientific">Bosea lupini</name>
    <dbReference type="NCBI Taxonomy" id="1036779"/>
    <lineage>
        <taxon>Bacteria</taxon>
        <taxon>Pseudomonadati</taxon>
        <taxon>Pseudomonadota</taxon>
        <taxon>Alphaproteobacteria</taxon>
        <taxon>Hyphomicrobiales</taxon>
        <taxon>Boseaceae</taxon>
        <taxon>Bosea</taxon>
    </lineage>
</organism>
<evidence type="ECO:0000313" key="11">
    <source>
        <dbReference type="EMBL" id="SEL78516.1"/>
    </source>
</evidence>
<gene>
    <name evidence="11" type="ORF">SAMN04515666_105309</name>
</gene>
<dbReference type="GO" id="GO:0005524">
    <property type="term" value="F:ATP binding"/>
    <property type="evidence" value="ECO:0007669"/>
    <property type="project" value="UniProtKB-KW"/>
</dbReference>
<keyword evidence="9" id="KW-1133">Transmembrane helix</keyword>
<keyword evidence="12" id="KW-1185">Reference proteome</keyword>
<dbReference type="Pfam" id="PF02518">
    <property type="entry name" value="HATPase_c"/>
    <property type="match status" value="1"/>
</dbReference>
<dbReference type="InterPro" id="IPR036890">
    <property type="entry name" value="HATPase_C_sf"/>
</dbReference>
<evidence type="ECO:0000256" key="1">
    <source>
        <dbReference type="ARBA" id="ARBA00000085"/>
    </source>
</evidence>
<accession>A0A1H7T2L1</accession>
<keyword evidence="7" id="KW-0067">ATP-binding</keyword>
<keyword evidence="9" id="KW-0812">Transmembrane</keyword>
<dbReference type="PROSITE" id="PS50109">
    <property type="entry name" value="HIS_KIN"/>
    <property type="match status" value="1"/>
</dbReference>
<dbReference type="InterPro" id="IPR004358">
    <property type="entry name" value="Sig_transdc_His_kin-like_C"/>
</dbReference>
<dbReference type="SMART" id="SM00387">
    <property type="entry name" value="HATPase_c"/>
    <property type="match status" value="1"/>
</dbReference>
<keyword evidence="6 11" id="KW-0418">Kinase</keyword>
<dbReference type="STRING" id="1036779.SAMN04515666_105309"/>
<keyword evidence="4" id="KW-0808">Transferase</keyword>